<dbReference type="SUPFAM" id="SSF51412">
    <property type="entry name" value="Inosine monophosphate dehydrogenase (IMPDH)"/>
    <property type="match status" value="1"/>
</dbReference>
<dbReference type="CDD" id="cd04730">
    <property type="entry name" value="NPD_like"/>
    <property type="match status" value="1"/>
</dbReference>
<dbReference type="GO" id="GO:0009636">
    <property type="term" value="P:response to toxic substance"/>
    <property type="evidence" value="ECO:0007669"/>
    <property type="project" value="UniProtKB-KW"/>
</dbReference>
<comment type="cofactor">
    <cofactor evidence="1">
        <name>FMN</name>
        <dbReference type="ChEBI" id="CHEBI:58210"/>
    </cofactor>
</comment>
<dbReference type="EMBL" id="CP046045">
    <property type="protein sequence ID" value="QGM27426.1"/>
    <property type="molecule type" value="Genomic_DNA"/>
</dbReference>
<keyword evidence="8" id="KW-0503">Monooxygenase</keyword>
<evidence type="ECO:0000256" key="3">
    <source>
        <dbReference type="ARBA" id="ARBA00022575"/>
    </source>
</evidence>
<reference evidence="13" key="1">
    <citation type="submission" date="2019-11" db="EMBL/GenBank/DDBJ databases">
        <title>Escherichia coli 1916D6.</title>
        <authorList>
            <person name="Yao H."/>
            <person name="Du X."/>
            <person name="Yu R."/>
            <person name="Li A."/>
        </authorList>
    </citation>
    <scope>NUCLEOTIDE SEQUENCE [LARGE SCALE GENOMIC DNA]</scope>
    <source>
        <strain evidence="13">19110F47</strain>
    </source>
</reference>
<evidence type="ECO:0000256" key="10">
    <source>
        <dbReference type="ARBA" id="ARBA00049401"/>
    </source>
</evidence>
<evidence type="ECO:0000313" key="13">
    <source>
        <dbReference type="Proteomes" id="UP000405075"/>
    </source>
</evidence>
<evidence type="ECO:0000256" key="7">
    <source>
        <dbReference type="ARBA" id="ARBA00023002"/>
    </source>
</evidence>
<protein>
    <recommendedName>
        <fullName evidence="11">Nitronate monooxygenase</fullName>
    </recommendedName>
    <alternativeName>
        <fullName evidence="9">Propionate 3-nitronate monooxygenase</fullName>
    </alternativeName>
</protein>
<evidence type="ECO:0000256" key="1">
    <source>
        <dbReference type="ARBA" id="ARBA00001917"/>
    </source>
</evidence>
<comment type="similarity">
    <text evidence="2">Belongs to the nitronate monooxygenase family. NMO class I subfamily.</text>
</comment>
<evidence type="ECO:0000313" key="12">
    <source>
        <dbReference type="EMBL" id="QGM27426.1"/>
    </source>
</evidence>
<comment type="catalytic activity">
    <reaction evidence="10">
        <text>3 propionate 3-nitronate + 3 O2 + H2O = 3 3-oxopropanoate + 2 nitrate + nitrite + H2O2 + 3 H(+)</text>
        <dbReference type="Rhea" id="RHEA:57332"/>
        <dbReference type="ChEBI" id="CHEBI:15377"/>
        <dbReference type="ChEBI" id="CHEBI:15378"/>
        <dbReference type="ChEBI" id="CHEBI:15379"/>
        <dbReference type="ChEBI" id="CHEBI:16240"/>
        <dbReference type="ChEBI" id="CHEBI:16301"/>
        <dbReference type="ChEBI" id="CHEBI:17632"/>
        <dbReference type="ChEBI" id="CHEBI:33190"/>
        <dbReference type="ChEBI" id="CHEBI:136067"/>
    </reaction>
</comment>
<dbReference type="Proteomes" id="UP000405075">
    <property type="component" value="Chromosome"/>
</dbReference>
<dbReference type="RefSeq" id="WP_154320665.1">
    <property type="nucleotide sequence ID" value="NZ_CP046045.1"/>
</dbReference>
<evidence type="ECO:0000256" key="4">
    <source>
        <dbReference type="ARBA" id="ARBA00022630"/>
    </source>
</evidence>
<dbReference type="Gene3D" id="3.20.20.70">
    <property type="entry name" value="Aldolase class I"/>
    <property type="match status" value="1"/>
</dbReference>
<sequence length="348" mass="37755">MTLLEQLNIKHPIFLAPMAGVSTPELAAEVSNQGGFGSLGLGANTVDAAREQILRTQELTDFPFQVNFFCHESSPLDEVAAQAWIAHFQPIFERYGATAPSQLNCIYPSFKDHDGYLDLVLETKPQAVSFHFGIPHAHQIQALKDAGIITMVSATNLAEAQAIEAAGIDVIIAQGIEAGGHRGIFNQTFDSAIKTSDLVQLIREHCTLPVVAAGGIMNGQQAQLMLKLGASAVQLGTAFVQCKSSNANPAYRQALFQQNITQMTDSISGRPARGLINHWHTQVDTPDRLTVPTYPYSYDLAKQLHAAAVIQGEQGYAPFWAGSNVSQIRELEAADLINQLVLEMIHAR</sequence>
<dbReference type="FunFam" id="3.20.20.70:FF:000154">
    <property type="entry name" value="Probable nitronate monooxygenase"/>
    <property type="match status" value="1"/>
</dbReference>
<organism evidence="12 13">
    <name type="scientific">Acinetobacter towneri</name>
    <dbReference type="NCBI Taxonomy" id="202956"/>
    <lineage>
        <taxon>Bacteria</taxon>
        <taxon>Pseudomonadati</taxon>
        <taxon>Pseudomonadota</taxon>
        <taxon>Gammaproteobacteria</taxon>
        <taxon>Moraxellales</taxon>
        <taxon>Moraxellaceae</taxon>
        <taxon>Acinetobacter</taxon>
    </lineage>
</organism>
<dbReference type="PANTHER" id="PTHR42747">
    <property type="entry name" value="NITRONATE MONOOXYGENASE-RELATED"/>
    <property type="match status" value="1"/>
</dbReference>
<dbReference type="PANTHER" id="PTHR42747:SF3">
    <property type="entry name" value="NITRONATE MONOOXYGENASE-RELATED"/>
    <property type="match status" value="1"/>
</dbReference>
<evidence type="ECO:0000256" key="8">
    <source>
        <dbReference type="ARBA" id="ARBA00023033"/>
    </source>
</evidence>
<keyword evidence="7" id="KW-0560">Oxidoreductase</keyword>
<evidence type="ECO:0000256" key="11">
    <source>
        <dbReference type="ARBA" id="ARBA00067136"/>
    </source>
</evidence>
<dbReference type="GO" id="GO:0000166">
    <property type="term" value="F:nucleotide binding"/>
    <property type="evidence" value="ECO:0007669"/>
    <property type="project" value="UniProtKB-KW"/>
</dbReference>
<dbReference type="GO" id="GO:0018580">
    <property type="term" value="F:nitronate monooxygenase activity"/>
    <property type="evidence" value="ECO:0007669"/>
    <property type="project" value="InterPro"/>
</dbReference>
<accession>A0AAP9GUE8</accession>
<dbReference type="InterPro" id="IPR004136">
    <property type="entry name" value="NMO"/>
</dbReference>
<evidence type="ECO:0000256" key="2">
    <source>
        <dbReference type="ARBA" id="ARBA00009881"/>
    </source>
</evidence>
<dbReference type="InterPro" id="IPR013785">
    <property type="entry name" value="Aldolase_TIM"/>
</dbReference>
<evidence type="ECO:0000256" key="5">
    <source>
        <dbReference type="ARBA" id="ARBA00022643"/>
    </source>
</evidence>
<keyword evidence="4" id="KW-0285">Flavoprotein</keyword>
<dbReference type="AlphaFoldDB" id="A0AAP9GUE8"/>
<evidence type="ECO:0000256" key="6">
    <source>
        <dbReference type="ARBA" id="ARBA00022741"/>
    </source>
</evidence>
<gene>
    <name evidence="12" type="ORF">GJD93_06925</name>
</gene>
<name>A0AAP9GUE8_9GAMM</name>
<keyword evidence="3" id="KW-0216">Detoxification</keyword>
<proteinExistence type="inferred from homology"/>
<keyword evidence="5" id="KW-0288">FMN</keyword>
<dbReference type="Pfam" id="PF03060">
    <property type="entry name" value="NMO"/>
    <property type="match status" value="1"/>
</dbReference>
<keyword evidence="6" id="KW-0547">Nucleotide-binding</keyword>
<evidence type="ECO:0000256" key="9">
    <source>
        <dbReference type="ARBA" id="ARBA00031155"/>
    </source>
</evidence>